<organism evidence="1">
    <name type="scientific">marine metagenome</name>
    <dbReference type="NCBI Taxonomy" id="408172"/>
    <lineage>
        <taxon>unclassified sequences</taxon>
        <taxon>metagenomes</taxon>
        <taxon>ecological metagenomes</taxon>
    </lineage>
</organism>
<protein>
    <recommendedName>
        <fullName evidence="2">FCP1 homology domain-containing protein</fullName>
    </recommendedName>
</protein>
<evidence type="ECO:0000313" key="1">
    <source>
        <dbReference type="EMBL" id="SVC64486.1"/>
    </source>
</evidence>
<dbReference type="InterPro" id="IPR023214">
    <property type="entry name" value="HAD_sf"/>
</dbReference>
<dbReference type="InterPro" id="IPR036514">
    <property type="entry name" value="SGNH_hydro_sf"/>
</dbReference>
<feature type="non-terminal residue" evidence="1">
    <location>
        <position position="300"/>
    </location>
</feature>
<evidence type="ECO:0008006" key="2">
    <source>
        <dbReference type="Google" id="ProtNLM"/>
    </source>
</evidence>
<proteinExistence type="predicted"/>
<reference evidence="1" key="1">
    <citation type="submission" date="2018-05" db="EMBL/GenBank/DDBJ databases">
        <authorList>
            <person name="Lanie J.A."/>
            <person name="Ng W.-L."/>
            <person name="Kazmierczak K.M."/>
            <person name="Andrzejewski T.M."/>
            <person name="Davidsen T.M."/>
            <person name="Wayne K.J."/>
            <person name="Tettelin H."/>
            <person name="Glass J.I."/>
            <person name="Rusch D."/>
            <person name="Podicherti R."/>
            <person name="Tsui H.-C.T."/>
            <person name="Winkler M.E."/>
        </authorList>
    </citation>
    <scope>NUCLEOTIDE SEQUENCE</scope>
</reference>
<dbReference type="Gene3D" id="3.40.50.1000">
    <property type="entry name" value="HAD superfamily/HAD-like"/>
    <property type="match status" value="1"/>
</dbReference>
<dbReference type="EMBL" id="UINC01102676">
    <property type="protein sequence ID" value="SVC64486.1"/>
    <property type="molecule type" value="Genomic_DNA"/>
</dbReference>
<dbReference type="AlphaFoldDB" id="A0A382NTU3"/>
<gene>
    <name evidence="1" type="ORF">METZ01_LOCUS317340</name>
</gene>
<dbReference type="Gene3D" id="3.40.50.1110">
    <property type="entry name" value="SGNH hydrolase"/>
    <property type="match status" value="1"/>
</dbReference>
<name>A0A382NTU3_9ZZZZ</name>
<sequence length="300" mass="33919">MNNAAIRGVLVSDFNIEPLYGYLKNDEQAPSIIPIVAPFGQVIQTLLDTDNEIWSEYHDFALVWTRPESILNSFARALDFHCVQTEDILAEIDDFVSALENIRPRVKTILVPTWVIPTFWHGYGMIDMRKGLGLVNTLMHMNLHLAEKIENVQNAFLLNSERWVRVAGEDAFNPKLWYLGKIAFGNKVFKEACKDINSALQGIRGDTRKIIIVDLDETLWGGIVGDAGWENLRLGGHDPIGEAYVDFQKALKSFTNRGILLGIASKNEESVALEAIEKNPEMVLKIDDFSCWKINWDDKA</sequence>
<accession>A0A382NTU3</accession>